<dbReference type="Proteomes" id="UP001314635">
    <property type="component" value="Unassembled WGS sequence"/>
</dbReference>
<reference evidence="2" key="1">
    <citation type="journal article" date="2021" name="ISME J.">
        <title>Evolutionary origin and ecological implication of a unique nif island in free-living Bradyrhizobium lineages.</title>
        <authorList>
            <person name="Tao J."/>
        </authorList>
    </citation>
    <scope>NUCLEOTIDE SEQUENCE [LARGE SCALE GENOMIC DNA]</scope>
    <source>
        <strain evidence="2">SZCCT0094</strain>
    </source>
</reference>
<keyword evidence="1" id="KW-0969">Cilium</keyword>
<keyword evidence="2" id="KW-1185">Reference proteome</keyword>
<proteinExistence type="predicted"/>
<dbReference type="EMBL" id="JAFCLK010000019">
    <property type="protein sequence ID" value="MBR1138218.1"/>
    <property type="molecule type" value="Genomic_DNA"/>
</dbReference>
<comment type="caution">
    <text evidence="1">The sequence shown here is derived from an EMBL/GenBank/DDBJ whole genome shotgun (WGS) entry which is preliminary data.</text>
</comment>
<accession>A0ABS5GAC5</accession>
<organism evidence="1 2">
    <name type="scientific">Bradyrhizobium denitrificans</name>
    <dbReference type="NCBI Taxonomy" id="2734912"/>
    <lineage>
        <taxon>Bacteria</taxon>
        <taxon>Pseudomonadati</taxon>
        <taxon>Pseudomonadota</taxon>
        <taxon>Alphaproteobacteria</taxon>
        <taxon>Hyphomicrobiales</taxon>
        <taxon>Nitrobacteraceae</taxon>
        <taxon>Bradyrhizobium</taxon>
    </lineage>
</organism>
<name>A0ABS5GAC5_9BRAD</name>
<sequence length="150" mass="16604">MRQKVEVPQTAASEDEVRALIALIDELIAVVAEENVELAKGLPASRSKQLDDKNRLAGIFEQRVAECAARTAALDVKDRVLREQLLEHILNLRFAMDENLVRLRAAIEASNRRIEAVMQAIREQIANVSPYGASGRRTVRATSCGTNVRA</sequence>
<protein>
    <submittedName>
        <fullName evidence="1">Flagellar protein FlgN</fullName>
    </submittedName>
</protein>
<gene>
    <name evidence="1" type="ORF">JQ619_20835</name>
</gene>
<keyword evidence="1" id="KW-0282">Flagellum</keyword>
<dbReference type="RefSeq" id="WP_012043299.1">
    <property type="nucleotide sequence ID" value="NZ_JABFDP010000037.1"/>
</dbReference>
<evidence type="ECO:0000313" key="2">
    <source>
        <dbReference type="Proteomes" id="UP001314635"/>
    </source>
</evidence>
<evidence type="ECO:0000313" key="1">
    <source>
        <dbReference type="EMBL" id="MBR1138218.1"/>
    </source>
</evidence>
<keyword evidence="1" id="KW-0966">Cell projection</keyword>